<proteinExistence type="predicted"/>
<dbReference type="RefSeq" id="WP_034750719.1">
    <property type="nucleotide sequence ID" value="NZ_JPRI01000012.1"/>
</dbReference>
<dbReference type="InterPro" id="IPR014347">
    <property type="entry name" value="Tautomerase/MIF_sf"/>
</dbReference>
<evidence type="ECO:0000313" key="2">
    <source>
        <dbReference type="Proteomes" id="UP000028719"/>
    </source>
</evidence>
<name>A0ABR4UHI1_9FLAO</name>
<comment type="caution">
    <text evidence="1">The sequence shown here is derived from an EMBL/GenBank/DDBJ whole genome shotgun (WGS) entry which is preliminary data.</text>
</comment>
<reference evidence="1 2" key="1">
    <citation type="submission" date="2014-07" db="EMBL/GenBank/DDBJ databases">
        <title>Genome of Chryseobacterium vrystaatense LMG 22846.</title>
        <authorList>
            <person name="Pipes S.E."/>
            <person name="Stropko S.J."/>
            <person name="Newman J.D."/>
        </authorList>
    </citation>
    <scope>NUCLEOTIDE SEQUENCE [LARGE SCALE GENOMIC DNA]</scope>
    <source>
        <strain evidence="1 2">LMG 22846</strain>
    </source>
</reference>
<dbReference type="Gene3D" id="3.30.429.10">
    <property type="entry name" value="Macrophage Migration Inhibitory Factor"/>
    <property type="match status" value="1"/>
</dbReference>
<sequence length="129" mass="14642">MPLVRISLSEACSSETQNSISQAIHQALMEEFNIPKDDYFHIIESLSQNQLKFPSTYLGIEHTGNIVFVQIIAAIGRNVEQKKKLYQKISQLVSQNTHIKSQDVIITLLENAKENWSFGNGELPTFNHI</sequence>
<dbReference type="PANTHER" id="PTHR38460:SF1">
    <property type="entry name" value="TAUTOMERASE YOLI-RELATED"/>
    <property type="match status" value="1"/>
</dbReference>
<gene>
    <name evidence="1" type="ORF">IW16_25075</name>
</gene>
<dbReference type="SUPFAM" id="SSF55331">
    <property type="entry name" value="Tautomerase/MIF"/>
    <property type="match status" value="1"/>
</dbReference>
<dbReference type="Pfam" id="PF14552">
    <property type="entry name" value="Tautomerase_2"/>
    <property type="match status" value="1"/>
</dbReference>
<protein>
    <submittedName>
        <fullName evidence="1">4-oxalocrotonate tautomerase</fullName>
    </submittedName>
</protein>
<keyword evidence="2" id="KW-1185">Reference proteome</keyword>
<dbReference type="Proteomes" id="UP000028719">
    <property type="component" value="Unassembled WGS sequence"/>
</dbReference>
<accession>A0ABR4UHI1</accession>
<organism evidence="1 2">
    <name type="scientific">Chryseobacterium vrystaatense</name>
    <dbReference type="NCBI Taxonomy" id="307480"/>
    <lineage>
        <taxon>Bacteria</taxon>
        <taxon>Pseudomonadati</taxon>
        <taxon>Bacteroidota</taxon>
        <taxon>Flavobacteriia</taxon>
        <taxon>Flavobacteriales</taxon>
        <taxon>Weeksellaceae</taxon>
        <taxon>Chryseobacterium group</taxon>
        <taxon>Chryseobacterium</taxon>
    </lineage>
</organism>
<dbReference type="PANTHER" id="PTHR38460">
    <property type="entry name" value="TAUTOMERASE YOLI-RELATED"/>
    <property type="match status" value="1"/>
</dbReference>
<evidence type="ECO:0000313" key="1">
    <source>
        <dbReference type="EMBL" id="KFF23531.1"/>
    </source>
</evidence>
<dbReference type="InterPro" id="IPR037479">
    <property type="entry name" value="Tauto_MSAD"/>
</dbReference>
<dbReference type="EMBL" id="JPRI01000012">
    <property type="protein sequence ID" value="KFF23531.1"/>
    <property type="molecule type" value="Genomic_DNA"/>
</dbReference>